<comment type="catalytic activity">
    <reaction evidence="9">
        <text>N(6)-[(R)-lipoyl]-L-lysyl-[glycine-cleavage complex H protein] + glycine + H(+) = N(6)-[(R)-S(8)-aminomethyldihydrolipoyl]-L-lysyl-[glycine-cleavage complex H protein] + CO2</text>
        <dbReference type="Rhea" id="RHEA:24304"/>
        <dbReference type="Rhea" id="RHEA-COMP:10494"/>
        <dbReference type="Rhea" id="RHEA-COMP:10495"/>
        <dbReference type="ChEBI" id="CHEBI:15378"/>
        <dbReference type="ChEBI" id="CHEBI:16526"/>
        <dbReference type="ChEBI" id="CHEBI:57305"/>
        <dbReference type="ChEBI" id="CHEBI:83099"/>
        <dbReference type="ChEBI" id="CHEBI:83143"/>
        <dbReference type="EC" id="1.4.4.2"/>
    </reaction>
</comment>
<dbReference type="PANTHER" id="PTHR11773">
    <property type="entry name" value="GLYCINE DEHYDROGENASE, DECARBOXYLATING"/>
    <property type="match status" value="1"/>
</dbReference>
<sequence length="1230" mass="136621">MTIRARRLAYRGIVRRLVNESKRHRNGEITPHHVPSVVPHAPSRYISSLSPFLSNNHHRSVNLPKHHHHNHNQTRSISVDAVKAGDTFPRRHNSATPDEQAHMAKYCGYDHIDSLVDDTVPKQIRIDSMNVDSTGKPALRMAMQTREQHIRRDKATSNICTAQALLANMAAMYAVYHGPAGLKSIAERVHGLAGIFSLGLKKLGVAEVQDLPYFDTVKIKCSDAHAIADAAVKSEMNLRVVDSNTITASFDETTTLDDVDKLFKVFASGKPVPFTAESLAPEVQNSIPSNLTRESTYLTHPIFNMYHTEHELLRYIHKLATKDLSLCHSMIPLGSCTMKLNATTEMMPVSWPSFTDIHPFAPIDQAQGYQEMFSTLGDLLCTITGFDSLSLQPNAGASGEYTGLMVIREYHRSRGDHHRNVCIIPVSAHGTNPASAAMCGMKIITVGTDAKGNINMEEVRKAAEDNKDSLAALMVTYPSTHGVYEETIDEICKIIHDNGGQVYMDGANMNAQVGLTSPGFIGADVCHLNLHKTFCIPHGGGGPGMGPIGVKKHLAPFLPSHPVIPTGGFPQPEKTEPLGPIAAAPWGSALILPISYSYIAMMGSRGLTEASKIAILNANYMAKRLEKHFPVLFRGANGTVAHEFIIDLRGFKNTAGIEAEDVAKRLMDYGFHAPTMSFPVSGTLMIEPTESESKAELDRFCDTLISIREEIAQIEKGNADVQNNVLKGAPHSPAMLMSDTWKKPYSREYAAFPTPWLRSAKFWPTTGRVDNVYGDRKLVCTLLPEEEQVAAATRSLRHNPDLFFPAPAKRFLAGAGLYLRRLSLSLLWLYLAFLIFCYCVVSFGLSKERDPNRLNDEAEDSSSQIYRWSFLPRWLLLQRRVERILSPLLCFGTVPDEPPPDSCLTNLEVDFAPFSHLPLEHWFYMTSSPLPSLVRTEPIFTVCFAPHQPSGTRSQSSTRLELNFCGDSSLYASPKVVSSPFAWIFLNGFTVFLRRISGDLSYGTVEQPSFVHLWCSGLLFNYEWAWPIRSTKPASPSRSFLKPNSKIEDTSQICMVWSYWNFSSEISGGFIRISPLCITRSYLSFGMKLLVRSSDSVLIRPSSSFEEKLLLPYPLSMERGVSSVLRPSVCFSFLIGLLSCGAVSTGPEDAIETTLVFLVDEDWTSTSYYVTIPQLYDFVVKAPPTHLSIVSNPLSSSIEDLSCLVYLCFVCYAWCQRGWLIPSIYCIEED</sequence>
<dbReference type="PANTHER" id="PTHR11773:SF1">
    <property type="entry name" value="GLYCINE DEHYDROGENASE (DECARBOXYLATING), MITOCHONDRIAL"/>
    <property type="match status" value="1"/>
</dbReference>
<dbReference type="EMBL" id="JAGKQM010000001">
    <property type="protein sequence ID" value="KAH0940827.1"/>
    <property type="molecule type" value="Genomic_DNA"/>
</dbReference>
<evidence type="ECO:0000256" key="11">
    <source>
        <dbReference type="SAM" id="Phobius"/>
    </source>
</evidence>
<evidence type="ECO:0000256" key="8">
    <source>
        <dbReference type="ARBA" id="ARBA00046415"/>
    </source>
</evidence>
<dbReference type="InterPro" id="IPR020581">
    <property type="entry name" value="GDC_P"/>
</dbReference>
<proteinExistence type="inferred from homology"/>
<evidence type="ECO:0000256" key="3">
    <source>
        <dbReference type="ARBA" id="ARBA00010756"/>
    </source>
</evidence>
<feature type="compositionally biased region" description="Basic residues" evidence="10">
    <location>
        <begin position="56"/>
        <end position="72"/>
    </location>
</feature>
<evidence type="ECO:0000256" key="10">
    <source>
        <dbReference type="SAM" id="MobiDB-lite"/>
    </source>
</evidence>
<organism evidence="14 15">
    <name type="scientific">Brassica napus</name>
    <name type="common">Rape</name>
    <dbReference type="NCBI Taxonomy" id="3708"/>
    <lineage>
        <taxon>Eukaryota</taxon>
        <taxon>Viridiplantae</taxon>
        <taxon>Streptophyta</taxon>
        <taxon>Embryophyta</taxon>
        <taxon>Tracheophyta</taxon>
        <taxon>Spermatophyta</taxon>
        <taxon>Magnoliopsida</taxon>
        <taxon>eudicotyledons</taxon>
        <taxon>Gunneridae</taxon>
        <taxon>Pentapetalae</taxon>
        <taxon>rosids</taxon>
        <taxon>malvids</taxon>
        <taxon>Brassicales</taxon>
        <taxon>Brassicaceae</taxon>
        <taxon>Brassiceae</taxon>
        <taxon>Brassica</taxon>
    </lineage>
</organism>
<evidence type="ECO:0000256" key="6">
    <source>
        <dbReference type="ARBA" id="ARBA00023002"/>
    </source>
</evidence>
<evidence type="ECO:0000256" key="1">
    <source>
        <dbReference type="ARBA" id="ARBA00001933"/>
    </source>
</evidence>
<dbReference type="NCBIfam" id="TIGR00461">
    <property type="entry name" value="gcvP"/>
    <property type="match status" value="1"/>
</dbReference>
<dbReference type="Gene3D" id="3.90.1150.10">
    <property type="entry name" value="Aspartate Aminotransferase, domain 1"/>
    <property type="match status" value="1"/>
</dbReference>
<feature type="domain" description="Glycine cleavage system P-protein N-terminal" evidence="12">
    <location>
        <begin position="279"/>
        <end position="559"/>
    </location>
</feature>
<dbReference type="InterPro" id="IPR015422">
    <property type="entry name" value="PyrdxlP-dep_Trfase_small"/>
</dbReference>
<evidence type="ECO:0000256" key="9">
    <source>
        <dbReference type="ARBA" id="ARBA00049026"/>
    </source>
</evidence>
<dbReference type="Pfam" id="PF21478">
    <property type="entry name" value="GcvP2_C"/>
    <property type="match status" value="1"/>
</dbReference>
<keyword evidence="5" id="KW-0663">Pyridoxal phosphate</keyword>
<evidence type="ECO:0000259" key="13">
    <source>
        <dbReference type="Pfam" id="PF21478"/>
    </source>
</evidence>
<keyword evidence="11" id="KW-0472">Membrane</keyword>
<evidence type="ECO:0000256" key="5">
    <source>
        <dbReference type="ARBA" id="ARBA00022898"/>
    </source>
</evidence>
<evidence type="ECO:0000313" key="14">
    <source>
        <dbReference type="EMBL" id="KAH0940827.1"/>
    </source>
</evidence>
<feature type="domain" description="Glycine cleavage system P-protein N-terminal" evidence="12">
    <location>
        <begin position="128"/>
        <end position="266"/>
    </location>
</feature>
<dbReference type="InterPro" id="IPR049316">
    <property type="entry name" value="GDC-P_C"/>
</dbReference>
<feature type="region of interest" description="Disordered" evidence="10">
    <location>
        <begin position="56"/>
        <end position="77"/>
    </location>
</feature>
<dbReference type="NCBIfam" id="NF003346">
    <property type="entry name" value="PRK04366.1"/>
    <property type="match status" value="1"/>
</dbReference>
<dbReference type="CDD" id="cd00613">
    <property type="entry name" value="GDC-P"/>
    <property type="match status" value="1"/>
</dbReference>
<keyword evidence="15" id="KW-1185">Reference proteome</keyword>
<dbReference type="Pfam" id="PF02347">
    <property type="entry name" value="GDC-P"/>
    <property type="match status" value="2"/>
</dbReference>
<comment type="similarity">
    <text evidence="3">Belongs to the GcvP family.</text>
</comment>
<dbReference type="EC" id="1.4.4.2" evidence="4"/>
<accession>A0ABQ8EGL6</accession>
<reference evidence="14 15" key="1">
    <citation type="submission" date="2021-05" db="EMBL/GenBank/DDBJ databases">
        <title>Genome Assembly of Synthetic Allotetraploid Brassica napus Reveals Homoeologous Exchanges between Subgenomes.</title>
        <authorList>
            <person name="Davis J.T."/>
        </authorList>
    </citation>
    <scope>NUCLEOTIDE SEQUENCE [LARGE SCALE GENOMIC DNA]</scope>
    <source>
        <strain evidence="15">cv. Da-Ae</strain>
        <tissue evidence="14">Seedling</tissue>
    </source>
</reference>
<comment type="subcellular location">
    <subcellularLocation>
        <location evidence="2">Mitochondrion</location>
    </subcellularLocation>
</comment>
<feature type="domain" description="Glycine dehydrogenase C-terminal" evidence="13">
    <location>
        <begin position="610"/>
        <end position="731"/>
    </location>
</feature>
<dbReference type="InterPro" id="IPR015424">
    <property type="entry name" value="PyrdxlP-dep_Trfase"/>
</dbReference>
<name>A0ABQ8EGL6_BRANA</name>
<gene>
    <name evidence="14" type="ORF">HID58_000464</name>
</gene>
<evidence type="ECO:0000313" key="15">
    <source>
        <dbReference type="Proteomes" id="UP000824890"/>
    </source>
</evidence>
<feature type="transmembrane region" description="Helical" evidence="11">
    <location>
        <begin position="827"/>
        <end position="845"/>
    </location>
</feature>
<keyword evidence="7" id="KW-0496">Mitochondrion</keyword>
<keyword evidence="6" id="KW-0560">Oxidoreductase</keyword>
<evidence type="ECO:0000256" key="2">
    <source>
        <dbReference type="ARBA" id="ARBA00004173"/>
    </source>
</evidence>
<keyword evidence="11" id="KW-1133">Transmembrane helix</keyword>
<protein>
    <recommendedName>
        <fullName evidence="4">glycine dehydrogenase (aminomethyl-transferring)</fullName>
        <ecNumber evidence="4">1.4.4.2</ecNumber>
    </recommendedName>
</protein>
<dbReference type="InterPro" id="IPR049315">
    <property type="entry name" value="GDC-P_N"/>
</dbReference>
<comment type="subunit">
    <text evidence="8">Homodimer. The glycine cleavage system is composed of four proteins: P, T, L and H.</text>
</comment>
<evidence type="ECO:0000256" key="7">
    <source>
        <dbReference type="ARBA" id="ARBA00023128"/>
    </source>
</evidence>
<dbReference type="InterPro" id="IPR003437">
    <property type="entry name" value="GcvP"/>
</dbReference>
<evidence type="ECO:0000256" key="4">
    <source>
        <dbReference type="ARBA" id="ARBA00012134"/>
    </source>
</evidence>
<dbReference type="Gene3D" id="3.40.640.10">
    <property type="entry name" value="Type I PLP-dependent aspartate aminotransferase-like (Major domain)"/>
    <property type="match status" value="2"/>
</dbReference>
<dbReference type="SUPFAM" id="SSF53383">
    <property type="entry name" value="PLP-dependent transferases"/>
    <property type="match status" value="2"/>
</dbReference>
<dbReference type="Proteomes" id="UP000824890">
    <property type="component" value="Unassembled WGS sequence"/>
</dbReference>
<keyword evidence="11" id="KW-0812">Transmembrane</keyword>
<evidence type="ECO:0000259" key="12">
    <source>
        <dbReference type="Pfam" id="PF02347"/>
    </source>
</evidence>
<dbReference type="InterPro" id="IPR015421">
    <property type="entry name" value="PyrdxlP-dep_Trfase_major"/>
</dbReference>
<comment type="caution">
    <text evidence="14">The sequence shown here is derived from an EMBL/GenBank/DDBJ whole genome shotgun (WGS) entry which is preliminary data.</text>
</comment>
<comment type="cofactor">
    <cofactor evidence="1">
        <name>pyridoxal 5'-phosphate</name>
        <dbReference type="ChEBI" id="CHEBI:597326"/>
    </cofactor>
</comment>